<dbReference type="PANTHER" id="PTHR43737">
    <property type="entry name" value="BLL7424 PROTEIN"/>
    <property type="match status" value="1"/>
</dbReference>
<reference evidence="1 2" key="1">
    <citation type="submission" date="2019-02" db="EMBL/GenBank/DDBJ databases">
        <title>Deep-cultivation of Planctomycetes and their phenomic and genomic characterization uncovers novel biology.</title>
        <authorList>
            <person name="Wiegand S."/>
            <person name="Jogler M."/>
            <person name="Boedeker C."/>
            <person name="Pinto D."/>
            <person name="Vollmers J."/>
            <person name="Rivas-Marin E."/>
            <person name="Kohn T."/>
            <person name="Peeters S.H."/>
            <person name="Heuer A."/>
            <person name="Rast P."/>
            <person name="Oberbeckmann S."/>
            <person name="Bunk B."/>
            <person name="Jeske O."/>
            <person name="Meyerdierks A."/>
            <person name="Storesund J.E."/>
            <person name="Kallscheuer N."/>
            <person name="Luecker S."/>
            <person name="Lage O.M."/>
            <person name="Pohl T."/>
            <person name="Merkel B.J."/>
            <person name="Hornburger P."/>
            <person name="Mueller R.-W."/>
            <person name="Bruemmer F."/>
            <person name="Labrenz M."/>
            <person name="Spormann A.M."/>
            <person name="Op den Camp H."/>
            <person name="Overmann J."/>
            <person name="Amann R."/>
            <person name="Jetten M.S.M."/>
            <person name="Mascher T."/>
            <person name="Medema M.H."/>
            <person name="Devos D.P."/>
            <person name="Kaster A.-K."/>
            <person name="Ovreas L."/>
            <person name="Rohde M."/>
            <person name="Galperin M.Y."/>
            <person name="Jogler C."/>
        </authorList>
    </citation>
    <scope>NUCLEOTIDE SEQUENCE [LARGE SCALE GENOMIC DNA]</scope>
    <source>
        <strain evidence="1 2">Pan161</strain>
    </source>
</reference>
<dbReference type="PROSITE" id="PS51318">
    <property type="entry name" value="TAT"/>
    <property type="match status" value="1"/>
</dbReference>
<dbReference type="PANTHER" id="PTHR43737:SF1">
    <property type="entry name" value="DUF1501 DOMAIN-CONTAINING PROTEIN"/>
    <property type="match status" value="1"/>
</dbReference>
<dbReference type="InterPro" id="IPR017850">
    <property type="entry name" value="Alkaline_phosphatase_core_sf"/>
</dbReference>
<dbReference type="Proteomes" id="UP000316855">
    <property type="component" value="Chromosome"/>
</dbReference>
<dbReference type="EMBL" id="CP036343">
    <property type="protein sequence ID" value="QDT92774.1"/>
    <property type="molecule type" value="Genomic_DNA"/>
</dbReference>
<proteinExistence type="predicted"/>
<dbReference type="KEGG" id="gax:Pan161_44440"/>
<protein>
    <recommendedName>
        <fullName evidence="3">Sulfatase</fullName>
    </recommendedName>
</protein>
<dbReference type="InterPro" id="IPR010869">
    <property type="entry name" value="DUF1501"/>
</dbReference>
<dbReference type="OrthoDB" id="127333at2"/>
<sequence>MSILPQSLYSRRELLKKSAVGFGNLALLSMLNDEAQASQLKDPLAPKEPHFTPRAKRVIFLFMKGGPSHMDTFDYKPQLQKYDGKPLPFDKPRVQFAPTGNLLKSPWKFKQYGESGIHVSELFPNVAECVDDLCIINSLHGTNAAHGGALLKLHTGSDAFVRPSMGSWVTYGLGTENQNLPGFITICPTLAHGGVKNWSSAFLPAPYQGTPLGNAAVAAKQAQIEYIKNDFLSRKVQRKQVDFLNDLNRMHQAETGPNQILNDRIGSFELAFRMQEEVPEIQDISGETEATMKMYGLDEEKTADFGRQCLMARRFAERGVRFIQVSHSDQKVQWDQHGNLLEGHGKNAKEVDKPIAGLLKDLKQRGLLKDTLVVWGGEFGRTPTAQGKNGRDHNPEGFTMWLAGGGVKSGIKYGATDEFGYYAAKDKMHIHDFHATLLHLLGMDHEKLTYRYAGRDFRLTDVAGHVAHGILA</sequence>
<dbReference type="Gene3D" id="3.40.720.10">
    <property type="entry name" value="Alkaline Phosphatase, subunit A"/>
    <property type="match status" value="1"/>
</dbReference>
<dbReference type="InterPro" id="IPR006311">
    <property type="entry name" value="TAT_signal"/>
</dbReference>
<evidence type="ECO:0000313" key="1">
    <source>
        <dbReference type="EMBL" id="QDT92774.1"/>
    </source>
</evidence>
<accession>A0A517VIE1</accession>
<evidence type="ECO:0000313" key="2">
    <source>
        <dbReference type="Proteomes" id="UP000316855"/>
    </source>
</evidence>
<keyword evidence="2" id="KW-1185">Reference proteome</keyword>
<dbReference type="RefSeq" id="WP_145230712.1">
    <property type="nucleotide sequence ID" value="NZ_CP036343.1"/>
</dbReference>
<name>A0A517VIE1_9PLAN</name>
<evidence type="ECO:0008006" key="3">
    <source>
        <dbReference type="Google" id="ProtNLM"/>
    </source>
</evidence>
<dbReference type="Pfam" id="PF07394">
    <property type="entry name" value="DUF1501"/>
    <property type="match status" value="1"/>
</dbReference>
<dbReference type="AlphaFoldDB" id="A0A517VIE1"/>
<gene>
    <name evidence="1" type="ORF">Pan161_44440</name>
</gene>
<dbReference type="SUPFAM" id="SSF53649">
    <property type="entry name" value="Alkaline phosphatase-like"/>
    <property type="match status" value="1"/>
</dbReference>
<organism evidence="1 2">
    <name type="scientific">Gimesia algae</name>
    <dbReference type="NCBI Taxonomy" id="2527971"/>
    <lineage>
        <taxon>Bacteria</taxon>
        <taxon>Pseudomonadati</taxon>
        <taxon>Planctomycetota</taxon>
        <taxon>Planctomycetia</taxon>
        <taxon>Planctomycetales</taxon>
        <taxon>Planctomycetaceae</taxon>
        <taxon>Gimesia</taxon>
    </lineage>
</organism>